<gene>
    <name evidence="2" type="ORF">SAMN05216275_101221</name>
</gene>
<feature type="signal peptide" evidence="1">
    <location>
        <begin position="1"/>
        <end position="27"/>
    </location>
</feature>
<keyword evidence="3" id="KW-1185">Reference proteome</keyword>
<proteinExistence type="predicted"/>
<evidence type="ECO:0000313" key="3">
    <source>
        <dbReference type="Proteomes" id="UP000199111"/>
    </source>
</evidence>
<dbReference type="AlphaFoldDB" id="A0A1I3FKM4"/>
<organism evidence="2 3">
    <name type="scientific">Streptosporangium canum</name>
    <dbReference type="NCBI Taxonomy" id="324952"/>
    <lineage>
        <taxon>Bacteria</taxon>
        <taxon>Bacillati</taxon>
        <taxon>Actinomycetota</taxon>
        <taxon>Actinomycetes</taxon>
        <taxon>Streptosporangiales</taxon>
        <taxon>Streptosporangiaceae</taxon>
        <taxon>Streptosporangium</taxon>
    </lineage>
</organism>
<reference evidence="3" key="1">
    <citation type="submission" date="2016-10" db="EMBL/GenBank/DDBJ databases">
        <authorList>
            <person name="Varghese N."/>
            <person name="Submissions S."/>
        </authorList>
    </citation>
    <scope>NUCLEOTIDE SEQUENCE [LARGE SCALE GENOMIC DNA]</scope>
    <source>
        <strain evidence="3">CGMCC 4.2126</strain>
    </source>
</reference>
<name>A0A1I3FKM4_9ACTN</name>
<protein>
    <recommendedName>
        <fullName evidence="4">Peptidase inhibitor family I36</fullName>
    </recommendedName>
</protein>
<evidence type="ECO:0000256" key="1">
    <source>
        <dbReference type="SAM" id="SignalP"/>
    </source>
</evidence>
<feature type="chain" id="PRO_5039230488" description="Peptidase inhibitor family I36" evidence="1">
    <location>
        <begin position="28"/>
        <end position="110"/>
    </location>
</feature>
<evidence type="ECO:0008006" key="4">
    <source>
        <dbReference type="Google" id="ProtNLM"/>
    </source>
</evidence>
<evidence type="ECO:0000313" key="2">
    <source>
        <dbReference type="EMBL" id="SFI11734.1"/>
    </source>
</evidence>
<accession>A0A1I3FKM4</accession>
<sequence length="110" mass="11880">MAMRKIRSAMTALAGAGLLLTASVVTAPGAQAEVWDCHVSYDSEEASAWCNGGYGTYRVKANCASPRYPYNITIYGPTKSKLRDQDYGPFSSVAASDYNCNITSATYQIF</sequence>
<dbReference type="EMBL" id="FOQY01000001">
    <property type="protein sequence ID" value="SFI11734.1"/>
    <property type="molecule type" value="Genomic_DNA"/>
</dbReference>
<dbReference type="Proteomes" id="UP000199111">
    <property type="component" value="Unassembled WGS sequence"/>
</dbReference>
<keyword evidence="1" id="KW-0732">Signal</keyword>